<dbReference type="AlphaFoldDB" id="A0A9P8XQG0"/>
<dbReference type="Gene3D" id="3.40.50.150">
    <property type="entry name" value="Vaccinia Virus protein VP39"/>
    <property type="match status" value="1"/>
</dbReference>
<keyword evidence="3" id="KW-1185">Reference proteome</keyword>
<dbReference type="GeneID" id="70180515"/>
<dbReference type="GO" id="GO:0008168">
    <property type="term" value="F:methyltransferase activity"/>
    <property type="evidence" value="ECO:0007669"/>
    <property type="project" value="UniProtKB-KW"/>
</dbReference>
<keyword evidence="2" id="KW-0808">Transferase</keyword>
<comment type="similarity">
    <text evidence="1">Belongs to the methyltransferase superfamily. LaeA methyltransferase family.</text>
</comment>
<dbReference type="GO" id="GO:0032259">
    <property type="term" value="P:methylation"/>
    <property type="evidence" value="ECO:0007669"/>
    <property type="project" value="UniProtKB-KW"/>
</dbReference>
<dbReference type="Pfam" id="PF13489">
    <property type="entry name" value="Methyltransf_23"/>
    <property type="match status" value="1"/>
</dbReference>
<evidence type="ECO:0000313" key="2">
    <source>
        <dbReference type="EMBL" id="KAH7012096.1"/>
    </source>
</evidence>
<evidence type="ECO:0000256" key="1">
    <source>
        <dbReference type="ARBA" id="ARBA00038158"/>
    </source>
</evidence>
<protein>
    <submittedName>
        <fullName evidence="2">S-adenosyl-L-methionine-dependent methyltransferase</fullName>
    </submittedName>
</protein>
<name>A0A9P8XQG0_9PEZI</name>
<dbReference type="PANTHER" id="PTHR43591:SF10">
    <property type="entry name" value="ABC TRANSMEMBRANE TYPE-1 DOMAIN-CONTAINING PROTEIN-RELATED"/>
    <property type="match status" value="1"/>
</dbReference>
<reference evidence="2" key="1">
    <citation type="journal article" date="2021" name="Nat. Commun.">
        <title>Genetic determinants of endophytism in the Arabidopsis root mycobiome.</title>
        <authorList>
            <person name="Mesny F."/>
            <person name="Miyauchi S."/>
            <person name="Thiergart T."/>
            <person name="Pickel B."/>
            <person name="Atanasova L."/>
            <person name="Karlsson M."/>
            <person name="Huettel B."/>
            <person name="Barry K.W."/>
            <person name="Haridas S."/>
            <person name="Chen C."/>
            <person name="Bauer D."/>
            <person name="Andreopoulos W."/>
            <person name="Pangilinan J."/>
            <person name="LaButti K."/>
            <person name="Riley R."/>
            <person name="Lipzen A."/>
            <person name="Clum A."/>
            <person name="Drula E."/>
            <person name="Henrissat B."/>
            <person name="Kohler A."/>
            <person name="Grigoriev I.V."/>
            <person name="Martin F.M."/>
            <person name="Hacquard S."/>
        </authorList>
    </citation>
    <scope>NUCLEOTIDE SEQUENCE</scope>
    <source>
        <strain evidence="2">MPI-CAGE-CH-0230</strain>
    </source>
</reference>
<proteinExistence type="inferred from homology"/>
<comment type="caution">
    <text evidence="2">The sequence shown here is derived from an EMBL/GenBank/DDBJ whole genome shotgun (WGS) entry which is preliminary data.</text>
</comment>
<dbReference type="RefSeq" id="XP_046004472.1">
    <property type="nucleotide sequence ID" value="XM_046150969.1"/>
</dbReference>
<dbReference type="CDD" id="cd02440">
    <property type="entry name" value="AdoMet_MTases"/>
    <property type="match status" value="1"/>
</dbReference>
<dbReference type="PANTHER" id="PTHR43591">
    <property type="entry name" value="METHYLTRANSFERASE"/>
    <property type="match status" value="1"/>
</dbReference>
<accession>A0A9P8XQG0</accession>
<dbReference type="SUPFAM" id="SSF53335">
    <property type="entry name" value="S-adenosyl-L-methionine-dependent methyltransferases"/>
    <property type="match status" value="1"/>
</dbReference>
<dbReference type="EMBL" id="JAGTJQ010000015">
    <property type="protein sequence ID" value="KAH7012096.1"/>
    <property type="molecule type" value="Genomic_DNA"/>
</dbReference>
<gene>
    <name evidence="2" type="ORF">B0I36DRAFT_256815</name>
</gene>
<sequence>MPVLSPEPNYDTLLQKVLDVGCGTGIWAIDFADHHPESEVTGLDISPRLPHWVSSNLKFEVDDITQPWTYPANTFDYIHMRWLVGSIPDWIFLYKEIFKSLKPGGIFEHKESSCVIQSDDGIVGPALAQWGKVFLEAGTKFGRTFAVHEERIQVTAMEAAGFVDVQVTEFKVPIGDWPLDERMKNVGKYAQLALQRDVEGLVTFMWSSVMGWSQDEIAVYAAHLRGELNSGKFHAWCPMKVVIGRKP</sequence>
<dbReference type="OrthoDB" id="2013972at2759"/>
<keyword evidence="2" id="KW-0489">Methyltransferase</keyword>
<organism evidence="2 3">
    <name type="scientific">Microdochium trichocladiopsis</name>
    <dbReference type="NCBI Taxonomy" id="1682393"/>
    <lineage>
        <taxon>Eukaryota</taxon>
        <taxon>Fungi</taxon>
        <taxon>Dikarya</taxon>
        <taxon>Ascomycota</taxon>
        <taxon>Pezizomycotina</taxon>
        <taxon>Sordariomycetes</taxon>
        <taxon>Xylariomycetidae</taxon>
        <taxon>Xylariales</taxon>
        <taxon>Microdochiaceae</taxon>
        <taxon>Microdochium</taxon>
    </lineage>
</organism>
<dbReference type="Proteomes" id="UP000756346">
    <property type="component" value="Unassembled WGS sequence"/>
</dbReference>
<evidence type="ECO:0000313" key="3">
    <source>
        <dbReference type="Proteomes" id="UP000756346"/>
    </source>
</evidence>
<dbReference type="InterPro" id="IPR029063">
    <property type="entry name" value="SAM-dependent_MTases_sf"/>
</dbReference>